<dbReference type="AlphaFoldDB" id="A0A0A9A831"/>
<name>A0A0A9A831_ARUDO</name>
<organism evidence="1">
    <name type="scientific">Arundo donax</name>
    <name type="common">Giant reed</name>
    <name type="synonym">Donax arundinaceus</name>
    <dbReference type="NCBI Taxonomy" id="35708"/>
    <lineage>
        <taxon>Eukaryota</taxon>
        <taxon>Viridiplantae</taxon>
        <taxon>Streptophyta</taxon>
        <taxon>Embryophyta</taxon>
        <taxon>Tracheophyta</taxon>
        <taxon>Spermatophyta</taxon>
        <taxon>Magnoliopsida</taxon>
        <taxon>Liliopsida</taxon>
        <taxon>Poales</taxon>
        <taxon>Poaceae</taxon>
        <taxon>PACMAD clade</taxon>
        <taxon>Arundinoideae</taxon>
        <taxon>Arundineae</taxon>
        <taxon>Arundo</taxon>
    </lineage>
</organism>
<sequence length="26" mass="2894">MVPVSLTVTNQVPWLTVTRQVPLTTL</sequence>
<dbReference type="EMBL" id="GBRH01254693">
    <property type="protein sequence ID" value="JAD43202.1"/>
    <property type="molecule type" value="Transcribed_RNA"/>
</dbReference>
<reference evidence="1" key="2">
    <citation type="journal article" date="2015" name="Data Brief">
        <title>Shoot transcriptome of the giant reed, Arundo donax.</title>
        <authorList>
            <person name="Barrero R.A."/>
            <person name="Guerrero F.D."/>
            <person name="Moolhuijzen P."/>
            <person name="Goolsby J.A."/>
            <person name="Tidwell J."/>
            <person name="Bellgard S.E."/>
            <person name="Bellgard M.I."/>
        </authorList>
    </citation>
    <scope>NUCLEOTIDE SEQUENCE</scope>
    <source>
        <tissue evidence="1">Shoot tissue taken approximately 20 cm above the soil surface</tissue>
    </source>
</reference>
<protein>
    <submittedName>
        <fullName evidence="1">Uncharacterized protein</fullName>
    </submittedName>
</protein>
<reference evidence="1" key="1">
    <citation type="submission" date="2014-09" db="EMBL/GenBank/DDBJ databases">
        <authorList>
            <person name="Magalhaes I.L.F."/>
            <person name="Oliveira U."/>
            <person name="Santos F.R."/>
            <person name="Vidigal T.H.D.A."/>
            <person name="Brescovit A.D."/>
            <person name="Santos A.J."/>
        </authorList>
    </citation>
    <scope>NUCLEOTIDE SEQUENCE</scope>
    <source>
        <tissue evidence="1">Shoot tissue taken approximately 20 cm above the soil surface</tissue>
    </source>
</reference>
<accession>A0A0A9A831</accession>
<proteinExistence type="predicted"/>
<evidence type="ECO:0000313" key="1">
    <source>
        <dbReference type="EMBL" id="JAD43202.1"/>
    </source>
</evidence>